<dbReference type="GO" id="GO:0016887">
    <property type="term" value="F:ATP hydrolysis activity"/>
    <property type="evidence" value="ECO:0007669"/>
    <property type="project" value="TreeGrafter"/>
</dbReference>
<reference evidence="5 6" key="1">
    <citation type="journal article" date="2016" name="Environ. Microbiol.">
        <title>Genomic resolution of a cold subsurface aquifer community provides metabolic insights for novel microbes adapted to high CO concentrations.</title>
        <authorList>
            <person name="Probst A.J."/>
            <person name="Castelle C.J."/>
            <person name="Singh A."/>
            <person name="Brown C.T."/>
            <person name="Anantharaman K."/>
            <person name="Sharon I."/>
            <person name="Hug L.A."/>
            <person name="Burstein D."/>
            <person name="Emerson J.B."/>
            <person name="Thomas B.C."/>
            <person name="Banfield J.F."/>
        </authorList>
    </citation>
    <scope>NUCLEOTIDE SEQUENCE [LARGE SCALE GENOMIC DNA]</scope>
    <source>
        <strain evidence="5">CG2_30_39_24</strain>
    </source>
</reference>
<dbReference type="FunFam" id="3.40.50.300:FF:000398">
    <property type="entry name" value="Type IV pilus assembly ATPase PilB"/>
    <property type="match status" value="1"/>
</dbReference>
<dbReference type="InterPro" id="IPR007831">
    <property type="entry name" value="T2SS_GspE_N"/>
</dbReference>
<evidence type="ECO:0000259" key="4">
    <source>
        <dbReference type="PROSITE" id="PS00662"/>
    </source>
</evidence>
<keyword evidence="3" id="KW-0067">ATP-binding</keyword>
<proteinExistence type="inferred from homology"/>
<evidence type="ECO:0000256" key="2">
    <source>
        <dbReference type="ARBA" id="ARBA00022741"/>
    </source>
</evidence>
<dbReference type="PANTHER" id="PTHR30258">
    <property type="entry name" value="TYPE II SECRETION SYSTEM PROTEIN GSPE-RELATED"/>
    <property type="match status" value="1"/>
</dbReference>
<dbReference type="Pfam" id="PF05157">
    <property type="entry name" value="MshEN"/>
    <property type="match status" value="1"/>
</dbReference>
<dbReference type="EMBL" id="MNYR01000049">
    <property type="protein sequence ID" value="OIP55273.1"/>
    <property type="molecule type" value="Genomic_DNA"/>
</dbReference>
<dbReference type="Gene3D" id="3.30.450.90">
    <property type="match status" value="1"/>
</dbReference>
<dbReference type="PROSITE" id="PS00662">
    <property type="entry name" value="T2SP_E"/>
    <property type="match status" value="1"/>
</dbReference>
<dbReference type="GO" id="GO:0005524">
    <property type="term" value="F:ATP binding"/>
    <property type="evidence" value="ECO:0007669"/>
    <property type="project" value="UniProtKB-KW"/>
</dbReference>
<feature type="domain" description="Bacterial type II secretion system protein E" evidence="4">
    <location>
        <begin position="374"/>
        <end position="388"/>
    </location>
</feature>
<sequence>MLENIDFEKILIEAKVLSKAETVKYNKEAKEKKMSLVEFLLADKVINEQETFKKVAEDKYHLPFIDLSKEIIRKDILQFIPEPIASSHSIIAFDKKREQLQVATLDPTDLQTFAFIEKKIGCPIEIYYTTPSSIANVLKQYHKSLKAEFEKITKIESVAGEPEKLKELAEDLPIIRVVDTLLEYAIFEGASDIHIEPEEKEVNIRYRVDGVLREVMSLPKKIHSGLTARIKILANLKLDEHRLPQDGRFKIETDEYKISFRVSVIPVFDGEKIVLRILNESNRVLTLEQLGFADKALASIKNNIVKPHGMVLVTGPTGSGKTTTLYTILNLLNKPGVNITTVEDPIEYRMPRVNQSQVNPKIGYTFSAGLRAFLRQDPDIIMVGEIRDKETADIAVNAAMTGHLVLATLHTNDAATALPRLQDMQVPSFLVATTVNIIVAQRLVRRVCPNCVAKYKLTREKVNELGKQFDLDKVMLVFKNQRVLKKGEKAWTDLYFYRGKGCNQCKEGYKGRMGIYEVLEVTAEIGNLVMKSVSSDIILNKAVEQGMVVMLQDGFLKAKNGITTLEEIIRVTKE</sequence>
<protein>
    <recommendedName>
        <fullName evidence="4">Bacterial type II secretion system protein E domain-containing protein</fullName>
    </recommendedName>
</protein>
<gene>
    <name evidence="5" type="ORF">AUK13_02975</name>
</gene>
<keyword evidence="2" id="KW-0547">Nucleotide-binding</keyword>
<dbReference type="AlphaFoldDB" id="A0A1J5F4W6"/>
<dbReference type="Gene3D" id="3.30.300.160">
    <property type="entry name" value="Type II secretion system, protein E, N-terminal domain"/>
    <property type="match status" value="1"/>
</dbReference>
<dbReference type="STRING" id="1805236.AUK13_02975"/>
<dbReference type="InterPro" id="IPR027417">
    <property type="entry name" value="P-loop_NTPase"/>
</dbReference>
<dbReference type="Gene3D" id="3.40.50.300">
    <property type="entry name" value="P-loop containing nucleotide triphosphate hydrolases"/>
    <property type="match status" value="1"/>
</dbReference>
<accession>A0A1J5F4W6</accession>
<evidence type="ECO:0000256" key="1">
    <source>
        <dbReference type="ARBA" id="ARBA00006611"/>
    </source>
</evidence>
<dbReference type="SUPFAM" id="SSF160246">
    <property type="entry name" value="EspE N-terminal domain-like"/>
    <property type="match status" value="1"/>
</dbReference>
<comment type="similarity">
    <text evidence="1">Belongs to the GSP E family.</text>
</comment>
<name>A0A1J5F4W6_9BACT</name>
<dbReference type="GO" id="GO:0005886">
    <property type="term" value="C:plasma membrane"/>
    <property type="evidence" value="ECO:0007669"/>
    <property type="project" value="TreeGrafter"/>
</dbReference>
<evidence type="ECO:0000313" key="5">
    <source>
        <dbReference type="EMBL" id="OIP55273.1"/>
    </source>
</evidence>
<dbReference type="PANTHER" id="PTHR30258:SF1">
    <property type="entry name" value="PROTEIN TRANSPORT PROTEIN HOFB HOMOLOG"/>
    <property type="match status" value="1"/>
</dbReference>
<dbReference type="InterPro" id="IPR001482">
    <property type="entry name" value="T2SS/T4SS_dom"/>
</dbReference>
<dbReference type="SUPFAM" id="SSF52540">
    <property type="entry name" value="P-loop containing nucleoside triphosphate hydrolases"/>
    <property type="match status" value="1"/>
</dbReference>
<dbReference type="CDD" id="cd01129">
    <property type="entry name" value="PulE-GspE-like"/>
    <property type="match status" value="1"/>
</dbReference>
<dbReference type="Proteomes" id="UP000183922">
    <property type="component" value="Unassembled WGS sequence"/>
</dbReference>
<evidence type="ECO:0000313" key="6">
    <source>
        <dbReference type="Proteomes" id="UP000183922"/>
    </source>
</evidence>
<dbReference type="Pfam" id="PF00437">
    <property type="entry name" value="T2SSE"/>
    <property type="match status" value="1"/>
</dbReference>
<organism evidence="5 6">
    <name type="scientific">Candidatus Kuenenbacteria bacterium CG2_30_39_24</name>
    <dbReference type="NCBI Taxonomy" id="1805236"/>
    <lineage>
        <taxon>Bacteria</taxon>
        <taxon>Candidatus Kueneniibacteriota</taxon>
    </lineage>
</organism>
<dbReference type="InterPro" id="IPR003593">
    <property type="entry name" value="AAA+_ATPase"/>
</dbReference>
<dbReference type="InterPro" id="IPR037257">
    <property type="entry name" value="T2SS_E_N_sf"/>
</dbReference>
<dbReference type="SMART" id="SM00382">
    <property type="entry name" value="AAA"/>
    <property type="match status" value="1"/>
</dbReference>
<evidence type="ECO:0000256" key="3">
    <source>
        <dbReference type="ARBA" id="ARBA00022840"/>
    </source>
</evidence>
<comment type="caution">
    <text evidence="5">The sequence shown here is derived from an EMBL/GenBank/DDBJ whole genome shotgun (WGS) entry which is preliminary data.</text>
</comment>